<sequence length="39" mass="4573">MRARNAYLNSNKVELCSLINLPACKQTNLTWYLYEILIV</sequence>
<evidence type="ECO:0000313" key="2">
    <source>
        <dbReference type="Proteomes" id="UP000006251"/>
    </source>
</evidence>
<dbReference type="AlphaFoldDB" id="K6Y812"/>
<dbReference type="Proteomes" id="UP000006251">
    <property type="component" value="Unassembled WGS sequence"/>
</dbReference>
<gene>
    <name evidence="1" type="ORF">GPAL_2033</name>
</gene>
<accession>K6Y812</accession>
<dbReference type="EMBL" id="BAEQ01000034">
    <property type="protein sequence ID" value="GAC28894.1"/>
    <property type="molecule type" value="Genomic_DNA"/>
</dbReference>
<name>K6Y812_9ALTE</name>
<reference evidence="2" key="1">
    <citation type="journal article" date="2014" name="Environ. Microbiol.">
        <title>Comparative genomics of the marine bacterial genus Glaciecola reveals the high degree of genomic diversity and genomic characteristic for cold adaptation.</title>
        <authorList>
            <person name="Qin Q.L."/>
            <person name="Xie B.B."/>
            <person name="Yu Y."/>
            <person name="Shu Y.L."/>
            <person name="Rong J.C."/>
            <person name="Zhang Y.J."/>
            <person name="Zhao D.L."/>
            <person name="Chen X.L."/>
            <person name="Zhang X.Y."/>
            <person name="Chen B."/>
            <person name="Zhou B.C."/>
            <person name="Zhang Y.Z."/>
        </authorList>
    </citation>
    <scope>NUCLEOTIDE SEQUENCE [LARGE SCALE GENOMIC DNA]</scope>
    <source>
        <strain evidence="2">ACAM 615</strain>
    </source>
</reference>
<evidence type="ECO:0000313" key="1">
    <source>
        <dbReference type="EMBL" id="GAC28894.1"/>
    </source>
</evidence>
<organism evidence="1 2">
    <name type="scientific">Brumicola pallidula DSM 14239 = ACAM 615</name>
    <dbReference type="NCBI Taxonomy" id="1121922"/>
    <lineage>
        <taxon>Bacteria</taxon>
        <taxon>Pseudomonadati</taxon>
        <taxon>Pseudomonadota</taxon>
        <taxon>Gammaproteobacteria</taxon>
        <taxon>Alteromonadales</taxon>
        <taxon>Alteromonadaceae</taxon>
        <taxon>Brumicola</taxon>
    </lineage>
</organism>
<proteinExistence type="predicted"/>
<keyword evidence="2" id="KW-1185">Reference proteome</keyword>
<protein>
    <submittedName>
        <fullName evidence="1">Uncharacterized protein</fullName>
    </submittedName>
</protein>
<comment type="caution">
    <text evidence="1">The sequence shown here is derived from an EMBL/GenBank/DDBJ whole genome shotgun (WGS) entry which is preliminary data.</text>
</comment>